<dbReference type="EMBL" id="SRIO01000033">
    <property type="protein sequence ID" value="TFZ81247.1"/>
    <property type="molecule type" value="Genomic_DNA"/>
</dbReference>
<dbReference type="AlphaFoldDB" id="A0A4Z0F786"/>
<protein>
    <submittedName>
        <fullName evidence="1">Uncharacterized protein</fullName>
    </submittedName>
</protein>
<dbReference type="RefSeq" id="WP_135282905.1">
    <property type="nucleotide sequence ID" value="NZ_SRIO01000033.1"/>
</dbReference>
<gene>
    <name evidence="1" type="ORF">E4680_13280</name>
</gene>
<sequence>MHYIELLKVFVQVLPLIIDLVKKLDDLPSSEGTGADKLQIVLDAVKAAVTQAKELGVSWDKLEPMIKAAVESILRIIRR</sequence>
<evidence type="ECO:0000313" key="2">
    <source>
        <dbReference type="Proteomes" id="UP000297890"/>
    </source>
</evidence>
<proteinExistence type="predicted"/>
<accession>A0A4Z0F786</accession>
<reference evidence="1 2" key="1">
    <citation type="journal article" date="2019" name="ISME J.">
        <title>Candidatus Macondimonas diazotrophica, a novel gammaproteobacterial genus dominating crude-oil-contaminated coastal sediments.</title>
        <authorList>
            <person name="Karthikeyan S."/>
            <person name="Konstantinidis K."/>
        </authorList>
    </citation>
    <scope>NUCLEOTIDE SEQUENCE [LARGE SCALE GENOMIC DNA]</scope>
    <source>
        <strain evidence="1 2">KTK01</strain>
    </source>
</reference>
<keyword evidence="2" id="KW-1185">Reference proteome</keyword>
<name>A0A4Z0F786_9GAMM</name>
<comment type="caution">
    <text evidence="1">The sequence shown here is derived from an EMBL/GenBank/DDBJ whole genome shotgun (WGS) entry which is preliminary data.</text>
</comment>
<organism evidence="1 2">
    <name type="scientific">Candidatus Macondimonas diazotrophica</name>
    <dbReference type="NCBI Taxonomy" id="2305248"/>
    <lineage>
        <taxon>Bacteria</taxon>
        <taxon>Pseudomonadati</taxon>
        <taxon>Pseudomonadota</taxon>
        <taxon>Gammaproteobacteria</taxon>
        <taxon>Chromatiales</taxon>
        <taxon>Ectothiorhodospiraceae</taxon>
        <taxon>Candidatus Macondimonas</taxon>
    </lineage>
</organism>
<dbReference type="Proteomes" id="UP000297890">
    <property type="component" value="Unassembled WGS sequence"/>
</dbReference>
<evidence type="ECO:0000313" key="1">
    <source>
        <dbReference type="EMBL" id="TFZ81247.1"/>
    </source>
</evidence>